<accession>A0A7I8WF15</accession>
<protein>
    <submittedName>
        <fullName evidence="2">Uncharacterized protein</fullName>
    </submittedName>
</protein>
<feature type="signal peptide" evidence="1">
    <location>
        <begin position="1"/>
        <end position="23"/>
    </location>
</feature>
<keyword evidence="1" id="KW-0732">Signal</keyword>
<feature type="chain" id="PRO_5029878145" evidence="1">
    <location>
        <begin position="24"/>
        <end position="356"/>
    </location>
</feature>
<comment type="caution">
    <text evidence="2">The sequence shown here is derived from an EMBL/GenBank/DDBJ whole genome shotgun (WGS) entry which is preliminary data.</text>
</comment>
<dbReference type="AlphaFoldDB" id="A0A7I8WF15"/>
<sequence length="356" mass="39602">MDCKRIIFTSLSILLLLPMICNCDFNLVTACEINESERIRIGDTDIHADNCSNDFRKRYACYDPSYGCFISKQQVPGFTVKTGSLGGFDISSTASSDPLAKDPRICAKYCLELPNCMSFVLSKNIHSGRYCFLKNKLITQSTTHTNYLSYNRYAFPDSTCTIGSCTTEPNTPSVSTNPSYNTCKAACNTDSSCKYFTVGMDKCHSQSDCHRNPNVLNKLLCTKSVPALHPPSSTCEKNIANALSDLNNSTCIESKSLPFMSRYPFPGVNKPLSPILLSVYGKNLSCSNGEFNNLLVYIPIEEQFEIKFEGKFKVCKLLFSNLETCQYSCNCNGRHCEGVYIVAFLQNSQLCEISFA</sequence>
<reference evidence="2 3" key="1">
    <citation type="submission" date="2020-08" db="EMBL/GenBank/DDBJ databases">
        <authorList>
            <person name="Hejnol A."/>
        </authorList>
    </citation>
    <scope>NUCLEOTIDE SEQUENCE [LARGE SCALE GENOMIC DNA]</scope>
</reference>
<proteinExistence type="predicted"/>
<gene>
    <name evidence="2" type="ORF">DGYR_LOCUS14021</name>
</gene>
<dbReference type="EMBL" id="CAJFCJ010000084">
    <property type="protein sequence ID" value="CAD5126795.1"/>
    <property type="molecule type" value="Genomic_DNA"/>
</dbReference>
<evidence type="ECO:0000256" key="1">
    <source>
        <dbReference type="SAM" id="SignalP"/>
    </source>
</evidence>
<evidence type="ECO:0000313" key="3">
    <source>
        <dbReference type="Proteomes" id="UP000549394"/>
    </source>
</evidence>
<keyword evidence="3" id="KW-1185">Reference proteome</keyword>
<dbReference type="Proteomes" id="UP000549394">
    <property type="component" value="Unassembled WGS sequence"/>
</dbReference>
<evidence type="ECO:0000313" key="2">
    <source>
        <dbReference type="EMBL" id="CAD5126795.1"/>
    </source>
</evidence>
<name>A0A7I8WF15_9ANNE</name>
<organism evidence="2 3">
    <name type="scientific">Dimorphilus gyrociliatus</name>
    <dbReference type="NCBI Taxonomy" id="2664684"/>
    <lineage>
        <taxon>Eukaryota</taxon>
        <taxon>Metazoa</taxon>
        <taxon>Spiralia</taxon>
        <taxon>Lophotrochozoa</taxon>
        <taxon>Annelida</taxon>
        <taxon>Polychaeta</taxon>
        <taxon>Polychaeta incertae sedis</taxon>
        <taxon>Dinophilidae</taxon>
        <taxon>Dimorphilus</taxon>
    </lineage>
</organism>